<organism evidence="2 3">
    <name type="scientific">Nostocoides jenkinsii Ben 74</name>
    <dbReference type="NCBI Taxonomy" id="1193518"/>
    <lineage>
        <taxon>Bacteria</taxon>
        <taxon>Bacillati</taxon>
        <taxon>Actinomycetota</taxon>
        <taxon>Actinomycetes</taxon>
        <taxon>Micrococcales</taxon>
        <taxon>Intrasporangiaceae</taxon>
        <taxon>Nostocoides</taxon>
    </lineage>
</organism>
<dbReference type="STRING" id="1193518.BN13_390051"/>
<dbReference type="EMBL" id="CAJC01000149">
    <property type="protein sequence ID" value="CCI53434.1"/>
    <property type="molecule type" value="Genomic_DNA"/>
</dbReference>
<evidence type="ECO:0000313" key="2">
    <source>
        <dbReference type="EMBL" id="CCI53434.1"/>
    </source>
</evidence>
<evidence type="ECO:0000256" key="1">
    <source>
        <dbReference type="SAM" id="MobiDB-lite"/>
    </source>
</evidence>
<evidence type="ECO:0000313" key="3">
    <source>
        <dbReference type="Proteomes" id="UP000035720"/>
    </source>
</evidence>
<feature type="region of interest" description="Disordered" evidence="1">
    <location>
        <begin position="137"/>
        <end position="172"/>
    </location>
</feature>
<gene>
    <name evidence="2" type="ORF">BN13_390051</name>
</gene>
<sequence length="172" mass="18487">MGGQNRRSPLIGAGWGVLLAAVTLTGCSGAVDGKIVRAHGSSDSATLSLTVSACELKYNVDVAQDSEQVRVRVTGHRSGNGSPDCAMGCSFYCVTRSARARSSTRRPVRRSRWTRPCPCRNSAGSRLTQVDGRSWASANAQRQRSQVAHCSPSRPSPSLDKWARGCRRPRLS</sequence>
<keyword evidence="3" id="KW-1185">Reference proteome</keyword>
<protein>
    <recommendedName>
        <fullName evidence="4">Lipoprotein</fullName>
    </recommendedName>
</protein>
<evidence type="ECO:0008006" key="4">
    <source>
        <dbReference type="Google" id="ProtNLM"/>
    </source>
</evidence>
<dbReference type="PROSITE" id="PS51257">
    <property type="entry name" value="PROKAR_LIPOPROTEIN"/>
    <property type="match status" value="1"/>
</dbReference>
<comment type="caution">
    <text evidence="2">The sequence shown here is derived from an EMBL/GenBank/DDBJ whole genome shotgun (WGS) entry which is preliminary data.</text>
</comment>
<accession>A0A077MA27</accession>
<proteinExistence type="predicted"/>
<name>A0A077MA27_9MICO</name>
<dbReference type="AlphaFoldDB" id="A0A077MA27"/>
<feature type="compositionally biased region" description="Polar residues" evidence="1">
    <location>
        <begin position="137"/>
        <end position="148"/>
    </location>
</feature>
<reference evidence="2 3" key="1">
    <citation type="journal article" date="2013" name="ISME J.">
        <title>A metabolic model for members of the genus Tetrasphaera involved in enhanced biological phosphorus removal.</title>
        <authorList>
            <person name="Kristiansen R."/>
            <person name="Nguyen H.T.T."/>
            <person name="Saunders A.M."/>
            <person name="Nielsen J.L."/>
            <person name="Wimmer R."/>
            <person name="Le V.Q."/>
            <person name="McIlroy S.J."/>
            <person name="Petrovski S."/>
            <person name="Seviour R.J."/>
            <person name="Calteau A."/>
            <person name="Nielsen K.L."/>
            <person name="Nielsen P.H."/>
        </authorList>
    </citation>
    <scope>NUCLEOTIDE SEQUENCE [LARGE SCALE GENOMIC DNA]</scope>
    <source>
        <strain evidence="2 3">Ben 74</strain>
    </source>
</reference>
<dbReference type="Proteomes" id="UP000035720">
    <property type="component" value="Unassembled WGS sequence"/>
</dbReference>